<dbReference type="Pfam" id="PF03629">
    <property type="entry name" value="SASA"/>
    <property type="match status" value="1"/>
</dbReference>
<evidence type="ECO:0000313" key="5">
    <source>
        <dbReference type="Proteomes" id="UP000663760"/>
    </source>
</evidence>
<gene>
    <name evidence="4" type="ORF">SI8410_18021631</name>
</gene>
<feature type="region of interest" description="Disordered" evidence="2">
    <location>
        <begin position="1"/>
        <end position="22"/>
    </location>
</feature>
<dbReference type="Gene3D" id="3.40.50.1110">
    <property type="entry name" value="SGNH hydrolase"/>
    <property type="match status" value="1"/>
</dbReference>
<dbReference type="Proteomes" id="UP000663760">
    <property type="component" value="Chromosome 18"/>
</dbReference>
<evidence type="ECO:0000256" key="2">
    <source>
        <dbReference type="SAM" id="MobiDB-lite"/>
    </source>
</evidence>
<evidence type="ECO:0000259" key="3">
    <source>
        <dbReference type="Pfam" id="PF03629"/>
    </source>
</evidence>
<evidence type="ECO:0000313" key="4">
    <source>
        <dbReference type="EMBL" id="CAA7410953.1"/>
    </source>
</evidence>
<dbReference type="InterPro" id="IPR005181">
    <property type="entry name" value="SASA"/>
</dbReference>
<dbReference type="InterPro" id="IPR052940">
    <property type="entry name" value="Carb_Esterase_6"/>
</dbReference>
<dbReference type="EMBL" id="LR746281">
    <property type="protein sequence ID" value="CAA7410953.1"/>
    <property type="molecule type" value="Genomic_DNA"/>
</dbReference>
<dbReference type="GO" id="GO:0016787">
    <property type="term" value="F:hydrolase activity"/>
    <property type="evidence" value="ECO:0007669"/>
    <property type="project" value="UniProtKB-KW"/>
</dbReference>
<dbReference type="SUPFAM" id="SSF52266">
    <property type="entry name" value="SGNH hydrolase"/>
    <property type="match status" value="1"/>
</dbReference>
<accession>A0A7I8LLJ0</accession>
<dbReference type="PANTHER" id="PTHR31988">
    <property type="entry name" value="ESTERASE, PUTATIVE (DUF303)-RELATED"/>
    <property type="match status" value="1"/>
</dbReference>
<organism evidence="4 5">
    <name type="scientific">Spirodela intermedia</name>
    <name type="common">Intermediate duckweed</name>
    <dbReference type="NCBI Taxonomy" id="51605"/>
    <lineage>
        <taxon>Eukaryota</taxon>
        <taxon>Viridiplantae</taxon>
        <taxon>Streptophyta</taxon>
        <taxon>Embryophyta</taxon>
        <taxon>Tracheophyta</taxon>
        <taxon>Spermatophyta</taxon>
        <taxon>Magnoliopsida</taxon>
        <taxon>Liliopsida</taxon>
        <taxon>Araceae</taxon>
        <taxon>Lemnoideae</taxon>
        <taxon>Spirodela</taxon>
    </lineage>
</organism>
<evidence type="ECO:0000256" key="1">
    <source>
        <dbReference type="ARBA" id="ARBA00022801"/>
    </source>
</evidence>
<feature type="compositionally biased region" description="Basic and acidic residues" evidence="2">
    <location>
        <begin position="1"/>
        <end position="14"/>
    </location>
</feature>
<sequence>MEAEDKEDRPEESPHGSVPRDVFVLAGQSNMSGRGGVRQRRWDGVVPPECRPRPGILRFSARSRWVEAREPLHADIDTAKTCGIGPGMPFADAVIPHLLPSDGGEAAAGLVPCAVGGTAIKEWERGTRLYQQMVRRAREAVRGGGELRAVLWYQGESDAATDHSAAAYGPNMEKLICDLRADLDLPSLPVIQVAITSGEGPGMEKVRRAQLGMHLPGVVCVDARGLPLNDDQIHLATAAQVTLGRMLAEAYVKNFLDKEKVEVVVG</sequence>
<reference evidence="4" key="1">
    <citation type="submission" date="2020-02" db="EMBL/GenBank/DDBJ databases">
        <authorList>
            <person name="Scholz U."/>
            <person name="Mascher M."/>
            <person name="Fiebig A."/>
        </authorList>
    </citation>
    <scope>NUCLEOTIDE SEQUENCE</scope>
</reference>
<protein>
    <recommendedName>
        <fullName evidence="3">Sialate O-acetylesterase domain-containing protein</fullName>
    </recommendedName>
</protein>
<dbReference type="AlphaFoldDB" id="A0A7I8LLJ0"/>
<dbReference type="OrthoDB" id="42638at2759"/>
<dbReference type="PANTHER" id="PTHR31988:SF19">
    <property type="entry name" value="9-O-ACETYL-N-ACETYLNEURAMINIC ACID DEACETYLASE-RELATED"/>
    <property type="match status" value="1"/>
</dbReference>
<keyword evidence="5" id="KW-1185">Reference proteome</keyword>
<keyword evidence="1" id="KW-0378">Hydrolase</keyword>
<name>A0A7I8LLJ0_SPIIN</name>
<proteinExistence type="predicted"/>
<feature type="domain" description="Sialate O-acetylesterase" evidence="3">
    <location>
        <begin position="20"/>
        <end position="253"/>
    </location>
</feature>
<dbReference type="InterPro" id="IPR036514">
    <property type="entry name" value="SGNH_hydro_sf"/>
</dbReference>